<dbReference type="EMBL" id="DS547138">
    <property type="protein sequence ID" value="EDR01560.1"/>
    <property type="molecule type" value="Genomic_DNA"/>
</dbReference>
<name>B0DVE1_LACBS</name>
<protein>
    <submittedName>
        <fullName evidence="2">Predicted protein</fullName>
    </submittedName>
</protein>
<gene>
    <name evidence="2" type="ORF">LACBIDRAFT_310919</name>
</gene>
<sequence length="88" mass="9034">MGLPSPSRMVPIPNAYDIQGLSYGLHSMRVALLTYSGGVESHSRILYHVSVNQTVTSSTKITSAGPSTSASANTSAAAPSCSVAPVQI</sequence>
<dbReference type="HOGENOM" id="CLU_2469485_0_0_1"/>
<evidence type="ECO:0000313" key="2">
    <source>
        <dbReference type="EMBL" id="EDR01560.1"/>
    </source>
</evidence>
<evidence type="ECO:0000256" key="1">
    <source>
        <dbReference type="SAM" id="MobiDB-lite"/>
    </source>
</evidence>
<dbReference type="InParanoid" id="B0DVE1"/>
<reference evidence="2 3" key="1">
    <citation type="journal article" date="2008" name="Nature">
        <title>The genome of Laccaria bicolor provides insights into mycorrhizal symbiosis.</title>
        <authorList>
            <person name="Martin F."/>
            <person name="Aerts A."/>
            <person name="Ahren D."/>
            <person name="Brun A."/>
            <person name="Danchin E.G.J."/>
            <person name="Duchaussoy F."/>
            <person name="Gibon J."/>
            <person name="Kohler A."/>
            <person name="Lindquist E."/>
            <person name="Pereda V."/>
            <person name="Salamov A."/>
            <person name="Shapiro H.J."/>
            <person name="Wuyts J."/>
            <person name="Blaudez D."/>
            <person name="Buee M."/>
            <person name="Brokstein P."/>
            <person name="Canbaeck B."/>
            <person name="Cohen D."/>
            <person name="Courty P.E."/>
            <person name="Coutinho P.M."/>
            <person name="Delaruelle C."/>
            <person name="Detter J.C."/>
            <person name="Deveau A."/>
            <person name="DiFazio S."/>
            <person name="Duplessis S."/>
            <person name="Fraissinet-Tachet L."/>
            <person name="Lucic E."/>
            <person name="Frey-Klett P."/>
            <person name="Fourrey C."/>
            <person name="Feussner I."/>
            <person name="Gay G."/>
            <person name="Grimwood J."/>
            <person name="Hoegger P.J."/>
            <person name="Jain P."/>
            <person name="Kilaru S."/>
            <person name="Labbe J."/>
            <person name="Lin Y.C."/>
            <person name="Legue V."/>
            <person name="Le Tacon F."/>
            <person name="Marmeisse R."/>
            <person name="Melayah D."/>
            <person name="Montanini B."/>
            <person name="Muratet M."/>
            <person name="Nehls U."/>
            <person name="Niculita-Hirzel H."/>
            <person name="Oudot-Le Secq M.P."/>
            <person name="Peter M."/>
            <person name="Quesneville H."/>
            <person name="Rajashekar B."/>
            <person name="Reich M."/>
            <person name="Rouhier N."/>
            <person name="Schmutz J."/>
            <person name="Yin T."/>
            <person name="Chalot M."/>
            <person name="Henrissat B."/>
            <person name="Kuees U."/>
            <person name="Lucas S."/>
            <person name="Van de Peer Y."/>
            <person name="Podila G.K."/>
            <person name="Polle A."/>
            <person name="Pukkila P.J."/>
            <person name="Richardson P.M."/>
            <person name="Rouze P."/>
            <person name="Sanders I.R."/>
            <person name="Stajich J.E."/>
            <person name="Tunlid A."/>
            <person name="Tuskan G."/>
            <person name="Grigoriev I.V."/>
        </authorList>
    </citation>
    <scope>NUCLEOTIDE SEQUENCE [LARGE SCALE GENOMIC DNA]</scope>
    <source>
        <strain evidence="3">S238N-H82 / ATCC MYA-4686</strain>
    </source>
</reference>
<dbReference type="GeneID" id="6083502"/>
<feature type="compositionally biased region" description="Low complexity" evidence="1">
    <location>
        <begin position="62"/>
        <end position="88"/>
    </location>
</feature>
<proteinExistence type="predicted"/>
<dbReference type="Proteomes" id="UP000001194">
    <property type="component" value="Unassembled WGS sequence"/>
</dbReference>
<dbReference type="AlphaFoldDB" id="B0DVE1"/>
<keyword evidence="3" id="KW-1185">Reference proteome</keyword>
<evidence type="ECO:0000313" key="3">
    <source>
        <dbReference type="Proteomes" id="UP000001194"/>
    </source>
</evidence>
<dbReference type="RefSeq" id="XP_001887912.1">
    <property type="nucleotide sequence ID" value="XM_001887877.1"/>
</dbReference>
<feature type="region of interest" description="Disordered" evidence="1">
    <location>
        <begin position="59"/>
        <end position="88"/>
    </location>
</feature>
<organism evidence="3">
    <name type="scientific">Laccaria bicolor (strain S238N-H82 / ATCC MYA-4686)</name>
    <name type="common">Bicoloured deceiver</name>
    <name type="synonym">Laccaria laccata var. bicolor</name>
    <dbReference type="NCBI Taxonomy" id="486041"/>
    <lineage>
        <taxon>Eukaryota</taxon>
        <taxon>Fungi</taxon>
        <taxon>Dikarya</taxon>
        <taxon>Basidiomycota</taxon>
        <taxon>Agaricomycotina</taxon>
        <taxon>Agaricomycetes</taxon>
        <taxon>Agaricomycetidae</taxon>
        <taxon>Agaricales</taxon>
        <taxon>Agaricineae</taxon>
        <taxon>Hydnangiaceae</taxon>
        <taxon>Laccaria</taxon>
    </lineage>
</organism>
<accession>B0DVE1</accession>
<dbReference type="KEGG" id="lbc:LACBIDRAFT_310919"/>